<evidence type="ECO:0000259" key="5">
    <source>
        <dbReference type="Pfam" id="PF02662"/>
    </source>
</evidence>
<evidence type="ECO:0000256" key="2">
    <source>
        <dbReference type="ARBA" id="ARBA00023002"/>
    </source>
</evidence>
<evidence type="ECO:0000256" key="3">
    <source>
        <dbReference type="ARBA" id="ARBA00023004"/>
    </source>
</evidence>
<dbReference type="EMBL" id="DRZI01000167">
    <property type="protein sequence ID" value="HHP81794.1"/>
    <property type="molecule type" value="Genomic_DNA"/>
</dbReference>
<sequence>MGLEPRVLAFTCTYCAYAAAEAAGVSKLQYPPHIYVIRLPCSGMFKSYYVFKALREGFDSILWSGCHPPYDCHFINGNYKARVKAQLLKAYLKQLGFEDQRFRLEWISAGEPDKFARIAKEMVEEAIKTPKIIFLEHHEAVDK</sequence>
<evidence type="ECO:0000313" key="6">
    <source>
        <dbReference type="EMBL" id="HHP81794.1"/>
    </source>
</evidence>
<dbReference type="InterPro" id="IPR003813">
    <property type="entry name" value="MvhD/FlpD"/>
</dbReference>
<dbReference type="GO" id="GO:0046872">
    <property type="term" value="F:metal ion binding"/>
    <property type="evidence" value="ECO:0007669"/>
    <property type="project" value="UniProtKB-KW"/>
</dbReference>
<keyword evidence="4" id="KW-0411">Iron-sulfur</keyword>
<keyword evidence="1" id="KW-0479">Metal-binding</keyword>
<dbReference type="GO" id="GO:0016491">
    <property type="term" value="F:oxidoreductase activity"/>
    <property type="evidence" value="ECO:0007669"/>
    <property type="project" value="UniProtKB-KW"/>
</dbReference>
<dbReference type="EMBL" id="DRUB01000020">
    <property type="protein sequence ID" value="HHR95399.1"/>
    <property type="molecule type" value="Genomic_DNA"/>
</dbReference>
<organism evidence="6">
    <name type="scientific">Ignisphaera aggregans</name>
    <dbReference type="NCBI Taxonomy" id="334771"/>
    <lineage>
        <taxon>Archaea</taxon>
        <taxon>Thermoproteota</taxon>
        <taxon>Thermoprotei</taxon>
        <taxon>Desulfurococcales</taxon>
        <taxon>Desulfurococcaceae</taxon>
        <taxon>Ignisphaera</taxon>
    </lineage>
</organism>
<feature type="domain" description="F420-non-reducing hydrogenase iron-sulfur subunit D" evidence="5">
    <location>
        <begin position="7"/>
        <end position="125"/>
    </location>
</feature>
<evidence type="ECO:0000256" key="4">
    <source>
        <dbReference type="ARBA" id="ARBA00023014"/>
    </source>
</evidence>
<evidence type="ECO:0000256" key="1">
    <source>
        <dbReference type="ARBA" id="ARBA00022723"/>
    </source>
</evidence>
<keyword evidence="3" id="KW-0408">Iron</keyword>
<dbReference type="GO" id="GO:0051536">
    <property type="term" value="F:iron-sulfur cluster binding"/>
    <property type="evidence" value="ECO:0007669"/>
    <property type="project" value="UniProtKB-KW"/>
</dbReference>
<evidence type="ECO:0000313" key="7">
    <source>
        <dbReference type="EMBL" id="HHR95399.1"/>
    </source>
</evidence>
<proteinExistence type="predicted"/>
<name>A0A7C5TFQ3_9CREN</name>
<dbReference type="AlphaFoldDB" id="A0A7C5TFQ3"/>
<protein>
    <submittedName>
        <fullName evidence="6">Hydrogenase iron-sulfur subunit</fullName>
    </submittedName>
</protein>
<keyword evidence="2" id="KW-0560">Oxidoreductase</keyword>
<gene>
    <name evidence="7" type="ORF">ENL47_00855</name>
    <name evidence="6" type="ORF">ENM84_03930</name>
</gene>
<accession>A0A7C5TFQ3</accession>
<dbReference type="Pfam" id="PF02662">
    <property type="entry name" value="FlpD"/>
    <property type="match status" value="1"/>
</dbReference>
<reference evidence="6" key="1">
    <citation type="journal article" date="2020" name="mSystems">
        <title>Genome- and Community-Level Interaction Insights into Carbon Utilization and Element Cycling Functions of Hydrothermarchaeota in Hydrothermal Sediment.</title>
        <authorList>
            <person name="Zhou Z."/>
            <person name="Liu Y."/>
            <person name="Xu W."/>
            <person name="Pan J."/>
            <person name="Luo Z.H."/>
            <person name="Li M."/>
        </authorList>
    </citation>
    <scope>NUCLEOTIDE SEQUENCE [LARGE SCALE GENOMIC DNA]</scope>
    <source>
        <strain evidence="7">SpSt-1</strain>
        <strain evidence="6">SpSt-1121</strain>
    </source>
</reference>
<comment type="caution">
    <text evidence="6">The sequence shown here is derived from an EMBL/GenBank/DDBJ whole genome shotgun (WGS) entry which is preliminary data.</text>
</comment>